<dbReference type="CDD" id="cd01949">
    <property type="entry name" value="GGDEF"/>
    <property type="match status" value="1"/>
</dbReference>
<dbReference type="EMBL" id="WJHE01001175">
    <property type="protein sequence ID" value="MST34720.1"/>
    <property type="molecule type" value="Genomic_DNA"/>
</dbReference>
<dbReference type="PROSITE" id="PS50125">
    <property type="entry name" value="GUANYLATE_CYCLASE_2"/>
    <property type="match status" value="1"/>
</dbReference>
<comment type="caution">
    <text evidence="5">The sequence shown here is derived from an EMBL/GenBank/DDBJ whole genome shotgun (WGS) entry which is preliminary data.</text>
</comment>
<dbReference type="InterPro" id="IPR029787">
    <property type="entry name" value="Nucleotide_cyclase"/>
</dbReference>
<organism evidence="5 6">
    <name type="scientific">Acidiferrimicrobium australe</name>
    <dbReference type="NCBI Taxonomy" id="2664430"/>
    <lineage>
        <taxon>Bacteria</taxon>
        <taxon>Bacillati</taxon>
        <taxon>Actinomycetota</taxon>
        <taxon>Acidimicrobiia</taxon>
        <taxon>Acidimicrobiales</taxon>
        <taxon>Acidimicrobiaceae</taxon>
        <taxon>Acidiferrimicrobium</taxon>
    </lineage>
</organism>
<protein>
    <submittedName>
        <fullName evidence="5">Diguanylate cyclase</fullName>
    </submittedName>
</protein>
<keyword evidence="2" id="KW-0472">Membrane</keyword>
<evidence type="ECO:0000313" key="5">
    <source>
        <dbReference type="EMBL" id="MST34720.1"/>
    </source>
</evidence>
<dbReference type="Gene3D" id="3.30.70.270">
    <property type="match status" value="1"/>
</dbReference>
<accession>A0ABW9QXW7</accession>
<feature type="transmembrane region" description="Helical" evidence="2">
    <location>
        <begin position="75"/>
        <end position="94"/>
    </location>
</feature>
<dbReference type="Proteomes" id="UP000437736">
    <property type="component" value="Unassembled WGS sequence"/>
</dbReference>
<dbReference type="InterPro" id="IPR052163">
    <property type="entry name" value="DGC-Regulatory_Protein"/>
</dbReference>
<proteinExistence type="predicted"/>
<dbReference type="InterPro" id="IPR043128">
    <property type="entry name" value="Rev_trsase/Diguanyl_cyclase"/>
</dbReference>
<dbReference type="PROSITE" id="PS50887">
    <property type="entry name" value="GGDEF"/>
    <property type="match status" value="1"/>
</dbReference>
<gene>
    <name evidence="5" type="ORF">GHK86_18575</name>
</gene>
<keyword evidence="2" id="KW-1133">Transmembrane helix</keyword>
<name>A0ABW9QXW7_9ACTN</name>
<dbReference type="PANTHER" id="PTHR46663">
    <property type="entry name" value="DIGUANYLATE CYCLASE DGCT-RELATED"/>
    <property type="match status" value="1"/>
</dbReference>
<dbReference type="PANTHER" id="PTHR46663:SF2">
    <property type="entry name" value="GGDEF DOMAIN-CONTAINING PROTEIN"/>
    <property type="match status" value="1"/>
</dbReference>
<dbReference type="SUPFAM" id="SSF55073">
    <property type="entry name" value="Nucleotide cyclase"/>
    <property type="match status" value="1"/>
</dbReference>
<dbReference type="Pfam" id="PF00990">
    <property type="entry name" value="GGDEF"/>
    <property type="match status" value="1"/>
</dbReference>
<feature type="region of interest" description="Disordered" evidence="1">
    <location>
        <begin position="266"/>
        <end position="301"/>
    </location>
</feature>
<feature type="domain" description="GGDEF" evidence="4">
    <location>
        <begin position="139"/>
        <end position="273"/>
    </location>
</feature>
<evidence type="ECO:0000259" key="3">
    <source>
        <dbReference type="PROSITE" id="PS50125"/>
    </source>
</evidence>
<keyword evidence="6" id="KW-1185">Reference proteome</keyword>
<sequence length="301" mass="31708">GRVLSSPDRAELGRRAPAALLAAVARHPSSTWVGQTAGRVPTVVAVAPVGVAGYHLVITQPAPDFYGSLWHGDVSLRWALTALLVVVAGALLVLHTRRQAAVHAVADMALRDTLTGLPSRLAFTQALEEAMERHRRDGVEVALLFCDLDGFKAVNDRLGHAAGDRLLVAVAQRLHAAVAAHADDRKAVMARLGGDEFTVLLESPHASPHAQQLANALTESLDQPFALGDGEVRIGVSVGIAYAHPDRDLLLDADVSMYRTKAIRRVSRRAADPDRTPPTGLSGAGTQGTRVTDTAGADAVG</sequence>
<evidence type="ECO:0000313" key="6">
    <source>
        <dbReference type="Proteomes" id="UP000437736"/>
    </source>
</evidence>
<dbReference type="InterPro" id="IPR000160">
    <property type="entry name" value="GGDEF_dom"/>
</dbReference>
<feature type="non-terminal residue" evidence="5">
    <location>
        <position position="1"/>
    </location>
</feature>
<keyword evidence="2" id="KW-0812">Transmembrane</keyword>
<evidence type="ECO:0000259" key="4">
    <source>
        <dbReference type="PROSITE" id="PS50887"/>
    </source>
</evidence>
<evidence type="ECO:0000256" key="1">
    <source>
        <dbReference type="SAM" id="MobiDB-lite"/>
    </source>
</evidence>
<evidence type="ECO:0000256" key="2">
    <source>
        <dbReference type="SAM" id="Phobius"/>
    </source>
</evidence>
<feature type="domain" description="Guanylate cyclase" evidence="3">
    <location>
        <begin position="142"/>
        <end position="243"/>
    </location>
</feature>
<dbReference type="NCBIfam" id="TIGR00254">
    <property type="entry name" value="GGDEF"/>
    <property type="match status" value="1"/>
</dbReference>
<dbReference type="SMART" id="SM00267">
    <property type="entry name" value="GGDEF"/>
    <property type="match status" value="1"/>
</dbReference>
<reference evidence="5 6" key="1">
    <citation type="submission" date="2019-11" db="EMBL/GenBank/DDBJ databases">
        <title>Acidiferrimicrobium australis gen. nov., sp. nov., an acidophilic and obligately heterotrophic, member of the Actinobacteria that catalyses dissimilatory oxido- reduction of iron isolated from metal-rich acidic water in Chile.</title>
        <authorList>
            <person name="Gonzalez D."/>
            <person name="Huber K."/>
            <person name="Hedrich S."/>
            <person name="Rojas-Villalobos C."/>
            <person name="Quatrini R."/>
            <person name="Dinamarca M.A."/>
            <person name="Schwarz A."/>
            <person name="Canales C."/>
            <person name="Nancucheo I."/>
        </authorList>
    </citation>
    <scope>NUCLEOTIDE SEQUENCE [LARGE SCALE GENOMIC DNA]</scope>
    <source>
        <strain evidence="5 6">USS-CCA1</strain>
    </source>
</reference>
<dbReference type="InterPro" id="IPR001054">
    <property type="entry name" value="A/G_cyclase"/>
</dbReference>